<evidence type="ECO:0000313" key="2">
    <source>
        <dbReference type="EMBL" id="UNI24841.1"/>
    </source>
</evidence>
<proteinExistence type="predicted"/>
<reference evidence="2" key="1">
    <citation type="submission" date="2021-11" db="EMBL/GenBank/DDBJ databases">
        <title>Purpureocillium_takamizusanense_genome.</title>
        <authorList>
            <person name="Nguyen N.-H."/>
        </authorList>
    </citation>
    <scope>NUCLEOTIDE SEQUENCE</scope>
    <source>
        <strain evidence="2">PT3</strain>
    </source>
</reference>
<dbReference type="RefSeq" id="XP_047848322.1">
    <property type="nucleotide sequence ID" value="XM_047992308.1"/>
</dbReference>
<dbReference type="AlphaFoldDB" id="A0A9Q8QU14"/>
<gene>
    <name evidence="2" type="ORF">JDV02_010559</name>
</gene>
<dbReference type="Proteomes" id="UP000829364">
    <property type="component" value="Chromosome 13"/>
</dbReference>
<evidence type="ECO:0000313" key="3">
    <source>
        <dbReference type="Proteomes" id="UP000829364"/>
    </source>
</evidence>
<protein>
    <recommendedName>
        <fullName evidence="4">Ubiquitin-like protease family profile domain-containing protein</fullName>
    </recommendedName>
</protein>
<feature type="non-terminal residue" evidence="2">
    <location>
        <position position="1"/>
    </location>
</feature>
<feature type="compositionally biased region" description="Basic and acidic residues" evidence="1">
    <location>
        <begin position="68"/>
        <end position="82"/>
    </location>
</feature>
<dbReference type="EMBL" id="CP086366">
    <property type="protein sequence ID" value="UNI24841.1"/>
    <property type="molecule type" value="Genomic_DNA"/>
</dbReference>
<feature type="region of interest" description="Disordered" evidence="1">
    <location>
        <begin position="56"/>
        <end position="82"/>
    </location>
</feature>
<name>A0A9Q8QU14_9HYPO</name>
<dbReference type="KEGG" id="ptkz:JDV02_010559"/>
<evidence type="ECO:0008006" key="4">
    <source>
        <dbReference type="Google" id="ProtNLM"/>
    </source>
</evidence>
<evidence type="ECO:0000256" key="1">
    <source>
        <dbReference type="SAM" id="MobiDB-lite"/>
    </source>
</evidence>
<keyword evidence="3" id="KW-1185">Reference proteome</keyword>
<organism evidence="2 3">
    <name type="scientific">Purpureocillium takamizusanense</name>
    <dbReference type="NCBI Taxonomy" id="2060973"/>
    <lineage>
        <taxon>Eukaryota</taxon>
        <taxon>Fungi</taxon>
        <taxon>Dikarya</taxon>
        <taxon>Ascomycota</taxon>
        <taxon>Pezizomycotina</taxon>
        <taxon>Sordariomycetes</taxon>
        <taxon>Hypocreomycetidae</taxon>
        <taxon>Hypocreales</taxon>
        <taxon>Ophiocordycipitaceae</taxon>
        <taxon>Purpureocillium</taxon>
    </lineage>
</organism>
<accession>A0A9Q8QU14</accession>
<sequence length="82" mass="9241">PVTQQEDSHSCGPIVMKMARLRMTGQAPPTTYDPESLRQEAIRVLRLAWSDGILCRQPGSSTGKRKRADVEPAKKRMKAYEK</sequence>
<dbReference type="GeneID" id="72072502"/>